<evidence type="ECO:0000256" key="8">
    <source>
        <dbReference type="ARBA" id="ARBA00022630"/>
    </source>
</evidence>
<evidence type="ECO:0000256" key="3">
    <source>
        <dbReference type="ARBA" id="ARBA00005163"/>
    </source>
</evidence>
<dbReference type="InterPro" id="IPR030664">
    <property type="entry name" value="SdhA/FrdA/AprA"/>
</dbReference>
<dbReference type="Gene3D" id="4.10.80.40">
    <property type="entry name" value="succinate dehydrogenase protein domain"/>
    <property type="match status" value="1"/>
</dbReference>
<keyword evidence="12" id="KW-0472">Membrane</keyword>
<dbReference type="GO" id="GO:0008177">
    <property type="term" value="F:succinate dehydrogenase (quinone) activity"/>
    <property type="evidence" value="ECO:0007669"/>
    <property type="project" value="UniProtKB-EC"/>
</dbReference>
<dbReference type="GO" id="GO:0009061">
    <property type="term" value="P:anaerobic respiration"/>
    <property type="evidence" value="ECO:0007669"/>
    <property type="project" value="TreeGrafter"/>
</dbReference>
<protein>
    <recommendedName>
        <fullName evidence="5">succinate dehydrogenase</fullName>
        <ecNumber evidence="5">1.3.5.1</ecNumber>
    </recommendedName>
</protein>
<keyword evidence="6" id="KW-0813">Transport</keyword>
<comment type="cofactor">
    <cofactor evidence="1">
        <name>FAD</name>
        <dbReference type="ChEBI" id="CHEBI:57692"/>
    </cofactor>
</comment>
<evidence type="ECO:0000256" key="5">
    <source>
        <dbReference type="ARBA" id="ARBA00012792"/>
    </source>
</evidence>
<name>A0A9D1TU53_9GAMM</name>
<organism evidence="15 16">
    <name type="scientific">Candidatus Ignatzschineria merdigallinarum</name>
    <dbReference type="NCBI Taxonomy" id="2838621"/>
    <lineage>
        <taxon>Bacteria</taxon>
        <taxon>Pseudomonadati</taxon>
        <taxon>Pseudomonadota</taxon>
        <taxon>Gammaproteobacteria</taxon>
        <taxon>Cardiobacteriales</taxon>
        <taxon>Ignatzschineriaceae</taxon>
        <taxon>Ignatzschineria</taxon>
    </lineage>
</organism>
<dbReference type="FunFam" id="1.20.58.100:FF:000001">
    <property type="entry name" value="Succinate dehydrogenase flavoprotein subunit (SdhA)"/>
    <property type="match status" value="1"/>
</dbReference>
<keyword evidence="7" id="KW-0816">Tricarboxylic acid cycle</keyword>
<evidence type="ECO:0000256" key="10">
    <source>
        <dbReference type="ARBA" id="ARBA00022982"/>
    </source>
</evidence>
<evidence type="ECO:0000313" key="15">
    <source>
        <dbReference type="EMBL" id="HIW06467.1"/>
    </source>
</evidence>
<evidence type="ECO:0000256" key="2">
    <source>
        <dbReference type="ARBA" id="ARBA00004515"/>
    </source>
</evidence>
<evidence type="ECO:0000256" key="13">
    <source>
        <dbReference type="ARBA" id="ARBA00049220"/>
    </source>
</evidence>
<keyword evidence="9" id="KW-0274">FAD</keyword>
<evidence type="ECO:0000256" key="4">
    <source>
        <dbReference type="ARBA" id="ARBA00008040"/>
    </source>
</evidence>
<dbReference type="Pfam" id="PF02910">
    <property type="entry name" value="Succ_DH_flav_C"/>
    <property type="match status" value="1"/>
</dbReference>
<accession>A0A9D1TU53</accession>
<reference evidence="15" key="2">
    <citation type="submission" date="2021-04" db="EMBL/GenBank/DDBJ databases">
        <authorList>
            <person name="Gilroy R."/>
        </authorList>
    </citation>
    <scope>NUCLEOTIDE SEQUENCE</scope>
    <source>
        <strain evidence="15">CHK160-9182</strain>
    </source>
</reference>
<dbReference type="PANTHER" id="PTHR11632:SF51">
    <property type="entry name" value="SUCCINATE DEHYDROGENASE [UBIQUINONE] FLAVOPROTEIN SUBUNIT, MITOCHONDRIAL"/>
    <property type="match status" value="1"/>
</dbReference>
<dbReference type="PANTHER" id="PTHR11632">
    <property type="entry name" value="SUCCINATE DEHYDROGENASE 2 FLAVOPROTEIN SUBUNIT"/>
    <property type="match status" value="1"/>
</dbReference>
<feature type="domain" description="Fumarate reductase/succinate dehydrogenase flavoprotein-like C-terminal" evidence="14">
    <location>
        <begin position="58"/>
        <end position="191"/>
    </location>
</feature>
<dbReference type="GO" id="GO:0009055">
    <property type="term" value="F:electron transfer activity"/>
    <property type="evidence" value="ECO:0007669"/>
    <property type="project" value="UniProtKB-ARBA"/>
</dbReference>
<evidence type="ECO:0000256" key="11">
    <source>
        <dbReference type="ARBA" id="ARBA00023002"/>
    </source>
</evidence>
<evidence type="ECO:0000313" key="16">
    <source>
        <dbReference type="Proteomes" id="UP000823934"/>
    </source>
</evidence>
<evidence type="ECO:0000256" key="12">
    <source>
        <dbReference type="ARBA" id="ARBA00023136"/>
    </source>
</evidence>
<evidence type="ECO:0000256" key="9">
    <source>
        <dbReference type="ARBA" id="ARBA00022827"/>
    </source>
</evidence>
<comment type="caution">
    <text evidence="15">The sequence shown here is derived from an EMBL/GenBank/DDBJ whole genome shotgun (WGS) entry which is preliminary data.</text>
</comment>
<dbReference type="AlphaFoldDB" id="A0A9D1TU53"/>
<dbReference type="FunFam" id="4.10.80.40:FF:000002">
    <property type="entry name" value="Succinate dehydrogenase [ubiquinone] flavoprotein subunit, mitochondrial"/>
    <property type="match status" value="1"/>
</dbReference>
<keyword evidence="10" id="KW-0249">Electron transport</keyword>
<dbReference type="Gene3D" id="1.20.58.100">
    <property type="entry name" value="Fumarate reductase/succinate dehydrogenase flavoprotein-like, C-terminal domain"/>
    <property type="match status" value="1"/>
</dbReference>
<dbReference type="GO" id="GO:0006099">
    <property type="term" value="P:tricarboxylic acid cycle"/>
    <property type="evidence" value="ECO:0007669"/>
    <property type="project" value="UniProtKB-KW"/>
</dbReference>
<gene>
    <name evidence="15" type="ORF">H9889_03965</name>
</gene>
<comment type="similarity">
    <text evidence="4">Belongs to the FAD-dependent oxidoreductase 2 family. FRD/SDH subfamily.</text>
</comment>
<proteinExistence type="inferred from homology"/>
<evidence type="ECO:0000256" key="1">
    <source>
        <dbReference type="ARBA" id="ARBA00001974"/>
    </source>
</evidence>
<comment type="subcellular location">
    <subcellularLocation>
        <location evidence="2">Cell inner membrane</location>
        <topology evidence="2">Peripheral membrane protein</topology>
        <orientation evidence="2">Cytoplasmic side</orientation>
    </subcellularLocation>
</comment>
<dbReference type="GO" id="GO:0005886">
    <property type="term" value="C:plasma membrane"/>
    <property type="evidence" value="ECO:0007669"/>
    <property type="project" value="UniProtKB-SubCell"/>
</dbReference>
<sequence>NSLLDLVVFGRAAANRAAEILKPNADHKAMDDQKVIDILDRFDKIRHADGNISTADLRDKMQRAMQEDVAVFRMQETLEDGVRRVDEAFGLFNDIKVHDRSLIWNSDLVETLELSNLLVCAVATVKSAVNRTESRGAHAREDYPNRDDVNWMKHTFAWIDENGDVEIDYRPVHTYTLTDEVAYIEPKERTY</sequence>
<dbReference type="EMBL" id="DXHP01000089">
    <property type="protein sequence ID" value="HIW06467.1"/>
    <property type="molecule type" value="Genomic_DNA"/>
</dbReference>
<comment type="catalytic activity">
    <reaction evidence="13">
        <text>a quinone + succinate = fumarate + a quinol</text>
        <dbReference type="Rhea" id="RHEA:40523"/>
        <dbReference type="ChEBI" id="CHEBI:24646"/>
        <dbReference type="ChEBI" id="CHEBI:29806"/>
        <dbReference type="ChEBI" id="CHEBI:30031"/>
        <dbReference type="ChEBI" id="CHEBI:132124"/>
        <dbReference type="EC" id="1.3.5.1"/>
    </reaction>
</comment>
<dbReference type="InterPro" id="IPR037099">
    <property type="entry name" value="Fum_R/Succ_DH_flav-like_C_sf"/>
</dbReference>
<evidence type="ECO:0000256" key="7">
    <source>
        <dbReference type="ARBA" id="ARBA00022532"/>
    </source>
</evidence>
<comment type="pathway">
    <text evidence="3">Carbohydrate metabolism; tricarboxylic acid cycle.</text>
</comment>
<dbReference type="SUPFAM" id="SSF46977">
    <property type="entry name" value="Succinate dehydrogenase/fumarate reductase flavoprotein C-terminal domain"/>
    <property type="match status" value="1"/>
</dbReference>
<dbReference type="EC" id="1.3.5.1" evidence="5"/>
<keyword evidence="8" id="KW-0285">Flavoprotein</keyword>
<dbReference type="Proteomes" id="UP000823934">
    <property type="component" value="Unassembled WGS sequence"/>
</dbReference>
<feature type="non-terminal residue" evidence="15">
    <location>
        <position position="1"/>
    </location>
</feature>
<evidence type="ECO:0000259" key="14">
    <source>
        <dbReference type="Pfam" id="PF02910"/>
    </source>
</evidence>
<dbReference type="InterPro" id="IPR015939">
    <property type="entry name" value="Fum_Rdtase/Succ_DH_flav-like_C"/>
</dbReference>
<reference evidence="15" key="1">
    <citation type="journal article" date="2021" name="PeerJ">
        <title>Extensive microbial diversity within the chicken gut microbiome revealed by metagenomics and culture.</title>
        <authorList>
            <person name="Gilroy R."/>
            <person name="Ravi A."/>
            <person name="Getino M."/>
            <person name="Pursley I."/>
            <person name="Horton D.L."/>
            <person name="Alikhan N.F."/>
            <person name="Baker D."/>
            <person name="Gharbi K."/>
            <person name="Hall N."/>
            <person name="Watson M."/>
            <person name="Adriaenssens E.M."/>
            <person name="Foster-Nyarko E."/>
            <person name="Jarju S."/>
            <person name="Secka A."/>
            <person name="Antonio M."/>
            <person name="Oren A."/>
            <person name="Chaudhuri R.R."/>
            <person name="La Ragione R."/>
            <person name="Hildebrand F."/>
            <person name="Pallen M.J."/>
        </authorList>
    </citation>
    <scope>NUCLEOTIDE SEQUENCE</scope>
    <source>
        <strain evidence="15">CHK160-9182</strain>
    </source>
</reference>
<evidence type="ECO:0000256" key="6">
    <source>
        <dbReference type="ARBA" id="ARBA00022448"/>
    </source>
</evidence>
<dbReference type="GO" id="GO:0050660">
    <property type="term" value="F:flavin adenine dinucleotide binding"/>
    <property type="evidence" value="ECO:0007669"/>
    <property type="project" value="TreeGrafter"/>
</dbReference>
<keyword evidence="11" id="KW-0560">Oxidoreductase</keyword>